<evidence type="ECO:0000256" key="6">
    <source>
        <dbReference type="ARBA" id="ARBA00022970"/>
    </source>
</evidence>
<evidence type="ECO:0000256" key="3">
    <source>
        <dbReference type="ARBA" id="ARBA00022475"/>
    </source>
</evidence>
<dbReference type="Proteomes" id="UP000025748">
    <property type="component" value="Unassembled WGS sequence"/>
</dbReference>
<dbReference type="InterPro" id="IPR027417">
    <property type="entry name" value="P-loop_NTPase"/>
</dbReference>
<evidence type="ECO:0000313" key="8">
    <source>
        <dbReference type="EMBL" id="KCB25286.1"/>
    </source>
</evidence>
<reference evidence="8 9" key="1">
    <citation type="submission" date="2014-03" db="EMBL/GenBank/DDBJ databases">
        <title>Genome sequence of Bordetella hinzii.</title>
        <authorList>
            <person name="Register K."/>
            <person name="Harvill E."/>
            <person name="Goodfield L.L."/>
            <person name="Ivanov Y.V."/>
            <person name="Meyer J.A."/>
            <person name="Muse S.J."/>
            <person name="Jacobs N."/>
            <person name="Bendor L."/>
            <person name="Smallridge W.E."/>
            <person name="Brinkac L.M."/>
            <person name="Sanka R."/>
            <person name="Kim M."/>
            <person name="Losada L."/>
        </authorList>
    </citation>
    <scope>NUCLEOTIDE SEQUENCE [LARGE SCALE GENOMIC DNA]</scope>
    <source>
        <strain evidence="8 9">OH87 BAL007II</strain>
    </source>
</reference>
<sequence length="245" mass="26474">MTNTEIVIEVKDVVAGYSREVDILKGLSLHARRAEIVTLLGPNGCGKSTLLKTIAGYLRPRAGQVMLRGQDVSRVPVFEKVRRCGVGFVPQTDNVFSALSVRENLQVGGHGVQAAVLQGRIEALCDLYPVLRRKFDAPAASLSGGERQILALARALMPAPALLLLDEPSAGLSPKTLDEVFHAIEQIRASEQVTILMVEQNAMEALRISDRAYVLSMGSVALTSDAQAMMHDPNMRELYLGGRAA</sequence>
<comment type="caution">
    <text evidence="8">The sequence shown here is derived from an EMBL/GenBank/DDBJ whole genome shotgun (WGS) entry which is preliminary data.</text>
</comment>
<keyword evidence="2" id="KW-0813">Transport</keyword>
<dbReference type="PANTHER" id="PTHR43820">
    <property type="entry name" value="HIGH-AFFINITY BRANCHED-CHAIN AMINO ACID TRANSPORT ATP-BINDING PROTEIN LIVF"/>
    <property type="match status" value="1"/>
</dbReference>
<protein>
    <submittedName>
        <fullName evidence="8">ABC transporter, ATP-binding protein</fullName>
    </submittedName>
</protein>
<keyword evidence="9" id="KW-1185">Reference proteome</keyword>
<dbReference type="PANTHER" id="PTHR43820:SF6">
    <property type="entry name" value="ABC TRANSPORTER ATP-BINDING PROTEIN"/>
    <property type="match status" value="1"/>
</dbReference>
<keyword evidence="5 8" id="KW-0067">ATP-binding</keyword>
<keyword evidence="3" id="KW-0472">Membrane</keyword>
<evidence type="ECO:0000256" key="4">
    <source>
        <dbReference type="ARBA" id="ARBA00022741"/>
    </source>
</evidence>
<dbReference type="EMBL" id="JHEM01000008">
    <property type="protein sequence ID" value="KCB25286.1"/>
    <property type="molecule type" value="Genomic_DNA"/>
</dbReference>
<dbReference type="InterPro" id="IPR003439">
    <property type="entry name" value="ABC_transporter-like_ATP-bd"/>
</dbReference>
<dbReference type="InterPro" id="IPR052156">
    <property type="entry name" value="BCAA_Transport_ATP-bd_LivF"/>
</dbReference>
<dbReference type="SUPFAM" id="SSF52540">
    <property type="entry name" value="P-loop containing nucleoside triphosphate hydrolases"/>
    <property type="match status" value="1"/>
</dbReference>
<keyword evidence="3" id="KW-1003">Cell membrane</keyword>
<evidence type="ECO:0000256" key="5">
    <source>
        <dbReference type="ARBA" id="ARBA00022840"/>
    </source>
</evidence>
<comment type="similarity">
    <text evidence="1">Belongs to the ABC transporter superfamily.</text>
</comment>
<dbReference type="CDD" id="cd03224">
    <property type="entry name" value="ABC_TM1139_LivF_branched"/>
    <property type="match status" value="1"/>
</dbReference>
<dbReference type="Gene3D" id="3.40.50.300">
    <property type="entry name" value="P-loop containing nucleotide triphosphate hydrolases"/>
    <property type="match status" value="1"/>
</dbReference>
<gene>
    <name evidence="8" type="ORF">L544_1761</name>
</gene>
<accession>A0ABR4R3Z1</accession>
<proteinExistence type="inferred from homology"/>
<dbReference type="Pfam" id="PF00005">
    <property type="entry name" value="ABC_tran"/>
    <property type="match status" value="1"/>
</dbReference>
<dbReference type="InterPro" id="IPR003593">
    <property type="entry name" value="AAA+_ATPase"/>
</dbReference>
<keyword evidence="6" id="KW-0029">Amino-acid transport</keyword>
<dbReference type="SMART" id="SM00382">
    <property type="entry name" value="AAA"/>
    <property type="match status" value="1"/>
</dbReference>
<dbReference type="GO" id="GO:0005524">
    <property type="term" value="F:ATP binding"/>
    <property type="evidence" value="ECO:0007669"/>
    <property type="project" value="UniProtKB-KW"/>
</dbReference>
<evidence type="ECO:0000256" key="1">
    <source>
        <dbReference type="ARBA" id="ARBA00005417"/>
    </source>
</evidence>
<evidence type="ECO:0000313" key="9">
    <source>
        <dbReference type="Proteomes" id="UP000025748"/>
    </source>
</evidence>
<organism evidence="8 9">
    <name type="scientific">Bordetella hinzii OH87 BAL007II</name>
    <dbReference type="NCBI Taxonomy" id="1331262"/>
    <lineage>
        <taxon>Bacteria</taxon>
        <taxon>Pseudomonadati</taxon>
        <taxon>Pseudomonadota</taxon>
        <taxon>Betaproteobacteria</taxon>
        <taxon>Burkholderiales</taxon>
        <taxon>Alcaligenaceae</taxon>
        <taxon>Bordetella</taxon>
    </lineage>
</organism>
<evidence type="ECO:0000256" key="2">
    <source>
        <dbReference type="ARBA" id="ARBA00022448"/>
    </source>
</evidence>
<dbReference type="PROSITE" id="PS50893">
    <property type="entry name" value="ABC_TRANSPORTER_2"/>
    <property type="match status" value="1"/>
</dbReference>
<feature type="domain" description="ABC transporter" evidence="7">
    <location>
        <begin position="8"/>
        <end position="242"/>
    </location>
</feature>
<name>A0ABR4R3Z1_9BORD</name>
<evidence type="ECO:0000259" key="7">
    <source>
        <dbReference type="PROSITE" id="PS50893"/>
    </source>
</evidence>
<keyword evidence="4" id="KW-0547">Nucleotide-binding</keyword>